<sequence>MPRNTKRRRRPDAAPFDLRREAALSILPPAVAGTATAAVFGLVYFWDPLPAWAGVIVLAAVAALAVSVIGSIAMCFLGRSRRLWKAAVVFPVAIIVGAIVLVPAFERFALVHHGVDTECVVTAKHDFVKTIDGEEEPMTAHDLLCRGQEPVSIDTDRDEQLELSEVRIVVFDPLGRVDPDFGDPSAAEGLSFVLLSVLFLSGGVAARLFLVDDGTIVDAVSAGLGRLGRRLAA</sequence>
<name>A0A1G6RUQ9_9ACTN</name>
<gene>
    <name evidence="2" type="ORF">SAMN05216270_101681</name>
</gene>
<dbReference type="STRING" id="58114.SAMN05216270_101681"/>
<dbReference type="Proteomes" id="UP000198949">
    <property type="component" value="Unassembled WGS sequence"/>
</dbReference>
<feature type="transmembrane region" description="Helical" evidence="1">
    <location>
        <begin position="83"/>
        <end position="105"/>
    </location>
</feature>
<feature type="transmembrane region" description="Helical" evidence="1">
    <location>
        <begin position="189"/>
        <end position="210"/>
    </location>
</feature>
<dbReference type="RefSeq" id="WP_091028309.1">
    <property type="nucleotide sequence ID" value="NZ_FNAD01000001.1"/>
</dbReference>
<feature type="transmembrane region" description="Helical" evidence="1">
    <location>
        <begin position="52"/>
        <end position="76"/>
    </location>
</feature>
<evidence type="ECO:0000256" key="1">
    <source>
        <dbReference type="SAM" id="Phobius"/>
    </source>
</evidence>
<feature type="transmembrane region" description="Helical" evidence="1">
    <location>
        <begin position="21"/>
        <end position="46"/>
    </location>
</feature>
<evidence type="ECO:0000313" key="3">
    <source>
        <dbReference type="Proteomes" id="UP000198949"/>
    </source>
</evidence>
<dbReference type="EMBL" id="FNAD01000001">
    <property type="protein sequence ID" value="SDD08410.1"/>
    <property type="molecule type" value="Genomic_DNA"/>
</dbReference>
<keyword evidence="3" id="KW-1185">Reference proteome</keyword>
<keyword evidence="1" id="KW-0472">Membrane</keyword>
<dbReference type="AlphaFoldDB" id="A0A1G6RUQ9"/>
<organism evidence="2 3">
    <name type="scientific">Glycomyces harbinensis</name>
    <dbReference type="NCBI Taxonomy" id="58114"/>
    <lineage>
        <taxon>Bacteria</taxon>
        <taxon>Bacillati</taxon>
        <taxon>Actinomycetota</taxon>
        <taxon>Actinomycetes</taxon>
        <taxon>Glycomycetales</taxon>
        <taxon>Glycomycetaceae</taxon>
        <taxon>Glycomyces</taxon>
    </lineage>
</organism>
<proteinExistence type="predicted"/>
<keyword evidence="1" id="KW-0812">Transmembrane</keyword>
<accession>A0A1G6RUQ9</accession>
<protein>
    <submittedName>
        <fullName evidence="2">Uncharacterized protein</fullName>
    </submittedName>
</protein>
<reference evidence="3" key="1">
    <citation type="submission" date="2016-10" db="EMBL/GenBank/DDBJ databases">
        <authorList>
            <person name="Varghese N."/>
            <person name="Submissions S."/>
        </authorList>
    </citation>
    <scope>NUCLEOTIDE SEQUENCE [LARGE SCALE GENOMIC DNA]</scope>
    <source>
        <strain evidence="3">CGMCC 4.3516</strain>
    </source>
</reference>
<dbReference type="OrthoDB" id="9850182at2"/>
<evidence type="ECO:0000313" key="2">
    <source>
        <dbReference type="EMBL" id="SDD08410.1"/>
    </source>
</evidence>
<keyword evidence="1" id="KW-1133">Transmembrane helix</keyword>